<comment type="caution">
    <text evidence="2">The sequence shown here is derived from an EMBL/GenBank/DDBJ whole genome shotgun (WGS) entry which is preliminary data.</text>
</comment>
<dbReference type="Proteomes" id="UP000240357">
    <property type="component" value="Unassembled WGS sequence"/>
</dbReference>
<keyword evidence="1" id="KW-0732">Signal</keyword>
<accession>A0A2T2YAU5</accession>
<organism evidence="2 3">
    <name type="scientific">Adhaeribacter arboris</name>
    <dbReference type="NCBI Taxonomy" id="2072846"/>
    <lineage>
        <taxon>Bacteria</taxon>
        <taxon>Pseudomonadati</taxon>
        <taxon>Bacteroidota</taxon>
        <taxon>Cytophagia</taxon>
        <taxon>Cytophagales</taxon>
        <taxon>Hymenobacteraceae</taxon>
        <taxon>Adhaeribacter</taxon>
    </lineage>
</organism>
<dbReference type="EMBL" id="PYFT01000001">
    <property type="protein sequence ID" value="PSR52629.1"/>
    <property type="molecule type" value="Genomic_DNA"/>
</dbReference>
<dbReference type="RefSeq" id="WP_106926440.1">
    <property type="nucleotide sequence ID" value="NZ_PYFT01000001.1"/>
</dbReference>
<dbReference type="OrthoDB" id="9553486at2"/>
<name>A0A2T2YAU5_9BACT</name>
<feature type="signal peptide" evidence="1">
    <location>
        <begin position="1"/>
        <end position="25"/>
    </location>
</feature>
<protein>
    <submittedName>
        <fullName evidence="2">Uncharacterized protein</fullName>
    </submittedName>
</protein>
<proteinExistence type="predicted"/>
<evidence type="ECO:0000313" key="3">
    <source>
        <dbReference type="Proteomes" id="UP000240357"/>
    </source>
</evidence>
<evidence type="ECO:0000313" key="2">
    <source>
        <dbReference type="EMBL" id="PSR52629.1"/>
    </source>
</evidence>
<keyword evidence="3" id="KW-1185">Reference proteome</keyword>
<dbReference type="AlphaFoldDB" id="A0A2T2YAU5"/>
<sequence>MKNLFLKIIHFGLVPLLFSGICAKAQIPDSFPTPLTPANRPINIYLADYPLNFKNGYYWPSLNQSINNTVAVHQVVNTTLGNALEPVHPFWGKVLTTGSILAFNVIYTYLPGGTAWQHQEAHRAVLRLRGISSYNQANDFRFFKKRIATKNVSDQDLINFKRDYPAEFVRNKGIGHEAQLEVIEQLKKDAFFYGTPSYRDIIPNLLNTIITIQYVNEFRQKNYDQDIDERNKSELTADARDISGVEFTPWVYDLFRPEEPYQNRGNNGGAHPYGTGVDRYIGKEDLTSEELNYLKKQSRLVWLNLVSPHNFGFARFRAISPFNSQPFHYNFSLVHNLVSFGRVIDYNIYLQQNKWNVFFTYHDYKNRERHFPGIDLEVHRFPMKKVFLTGALGMWMQPKDQLFRSEGGTAGGIVKLGIAAPLSNQFEWFLEGDRKTNGWSSGNVSLEPLTQVQFGLNLLY</sequence>
<gene>
    <name evidence="2" type="ORF">AHMF7605_03360</name>
</gene>
<feature type="chain" id="PRO_5015699538" evidence="1">
    <location>
        <begin position="26"/>
        <end position="460"/>
    </location>
</feature>
<reference evidence="2 3" key="1">
    <citation type="submission" date="2018-03" db="EMBL/GenBank/DDBJ databases">
        <title>Adhaeribacter sp. HMF7605 Genome sequencing and assembly.</title>
        <authorList>
            <person name="Kang H."/>
            <person name="Kang J."/>
            <person name="Cha I."/>
            <person name="Kim H."/>
            <person name="Joh K."/>
        </authorList>
    </citation>
    <scope>NUCLEOTIDE SEQUENCE [LARGE SCALE GENOMIC DNA]</scope>
    <source>
        <strain evidence="2 3">HMF7605</strain>
    </source>
</reference>
<evidence type="ECO:0000256" key="1">
    <source>
        <dbReference type="SAM" id="SignalP"/>
    </source>
</evidence>